<dbReference type="EMBL" id="BMAT01003239">
    <property type="protein sequence ID" value="GFS22282.1"/>
    <property type="molecule type" value="Genomic_DNA"/>
</dbReference>
<organism evidence="2 3">
    <name type="scientific">Elysia marginata</name>
    <dbReference type="NCBI Taxonomy" id="1093978"/>
    <lineage>
        <taxon>Eukaryota</taxon>
        <taxon>Metazoa</taxon>
        <taxon>Spiralia</taxon>
        <taxon>Lophotrochozoa</taxon>
        <taxon>Mollusca</taxon>
        <taxon>Gastropoda</taxon>
        <taxon>Heterobranchia</taxon>
        <taxon>Euthyneura</taxon>
        <taxon>Panpulmonata</taxon>
        <taxon>Sacoglossa</taxon>
        <taxon>Placobranchoidea</taxon>
        <taxon>Plakobranchidae</taxon>
        <taxon>Elysia</taxon>
    </lineage>
</organism>
<dbReference type="AlphaFoldDB" id="A0AAV4JL68"/>
<name>A0AAV4JL68_9GAST</name>
<comment type="caution">
    <text evidence="2">The sequence shown here is derived from an EMBL/GenBank/DDBJ whole genome shotgun (WGS) entry which is preliminary data.</text>
</comment>
<proteinExistence type="predicted"/>
<feature type="compositionally biased region" description="Basic and acidic residues" evidence="1">
    <location>
        <begin position="84"/>
        <end position="94"/>
    </location>
</feature>
<protein>
    <submittedName>
        <fullName evidence="2">Uncharacterized protein</fullName>
    </submittedName>
</protein>
<keyword evidence="3" id="KW-1185">Reference proteome</keyword>
<feature type="region of interest" description="Disordered" evidence="1">
    <location>
        <begin position="76"/>
        <end position="100"/>
    </location>
</feature>
<evidence type="ECO:0000256" key="1">
    <source>
        <dbReference type="SAM" id="MobiDB-lite"/>
    </source>
</evidence>
<evidence type="ECO:0000313" key="3">
    <source>
        <dbReference type="Proteomes" id="UP000762676"/>
    </source>
</evidence>
<reference evidence="2 3" key="1">
    <citation type="journal article" date="2021" name="Elife">
        <title>Chloroplast acquisition without the gene transfer in kleptoplastic sea slugs, Plakobranchus ocellatus.</title>
        <authorList>
            <person name="Maeda T."/>
            <person name="Takahashi S."/>
            <person name="Yoshida T."/>
            <person name="Shimamura S."/>
            <person name="Takaki Y."/>
            <person name="Nagai Y."/>
            <person name="Toyoda A."/>
            <person name="Suzuki Y."/>
            <person name="Arimoto A."/>
            <person name="Ishii H."/>
            <person name="Satoh N."/>
            <person name="Nishiyama T."/>
            <person name="Hasebe M."/>
            <person name="Maruyama T."/>
            <person name="Minagawa J."/>
            <person name="Obokata J."/>
            <person name="Shigenobu S."/>
        </authorList>
    </citation>
    <scope>NUCLEOTIDE SEQUENCE [LARGE SCALE GENOMIC DNA]</scope>
</reference>
<gene>
    <name evidence="2" type="ORF">ElyMa_001613200</name>
</gene>
<sequence>MASDQMSQGEEIPPNVYDTLFSNMNKLSIDQVDLKDKRVLISRVAADKVVRNESFHWVSSNVLEFTSFCHHQRFTGSSGPIAGTEHRETPHSDQGRLGTSSSHALSARFCSHNTINLTQPSLEPAGLSLEQIIGNTLERDGDKTKLD</sequence>
<accession>A0AAV4JL68</accession>
<dbReference type="Proteomes" id="UP000762676">
    <property type="component" value="Unassembled WGS sequence"/>
</dbReference>
<evidence type="ECO:0000313" key="2">
    <source>
        <dbReference type="EMBL" id="GFS22282.1"/>
    </source>
</evidence>